<dbReference type="AlphaFoldDB" id="A0A0Q3QYP3"/>
<dbReference type="Proteomes" id="UP000051836">
    <property type="component" value="Unassembled WGS sequence"/>
</dbReference>
<gene>
    <name evidence="2" type="ORF">AAES_119405</name>
</gene>
<dbReference type="OrthoDB" id="946068at2759"/>
<sequence>MQADDSVVAQNIHETILEAMKALKELSEFRPRSKSQSSTSSSSGGAAGPGGSGASATHPITVPGRRHHHLVNLPPSQTGLLRRSRTDSLAAGAGTKCTPCRVRTASEGDGCRPLAHA</sequence>
<reference evidence="2 3" key="1">
    <citation type="submission" date="2015-10" db="EMBL/GenBank/DDBJ databases">
        <authorList>
            <person name="Gilbert D.G."/>
        </authorList>
    </citation>
    <scope>NUCLEOTIDE SEQUENCE [LARGE SCALE GENOMIC DNA]</scope>
    <source>
        <strain evidence="2">FVVF132</strain>
    </source>
</reference>
<dbReference type="InterPro" id="IPR039011">
    <property type="entry name" value="IRS"/>
</dbReference>
<dbReference type="STRING" id="12930.A0A0Q3QYP3"/>
<dbReference type="GO" id="GO:0005158">
    <property type="term" value="F:insulin receptor binding"/>
    <property type="evidence" value="ECO:0007669"/>
    <property type="project" value="InterPro"/>
</dbReference>
<accession>A0A0Q3QYP3</accession>
<comment type="caution">
    <text evidence="2">The sequence shown here is derived from an EMBL/GenBank/DDBJ whole genome shotgun (WGS) entry which is preliminary data.</text>
</comment>
<evidence type="ECO:0000313" key="2">
    <source>
        <dbReference type="EMBL" id="KQK78249.1"/>
    </source>
</evidence>
<dbReference type="EMBL" id="LMAW01002679">
    <property type="protein sequence ID" value="KQK78249.1"/>
    <property type="molecule type" value="Genomic_DNA"/>
</dbReference>
<dbReference type="GO" id="GO:0005829">
    <property type="term" value="C:cytosol"/>
    <property type="evidence" value="ECO:0007669"/>
    <property type="project" value="TreeGrafter"/>
</dbReference>
<dbReference type="PANTHER" id="PTHR10614:SF7">
    <property type="entry name" value="INSULIN RECEPTOR SUBSTRATE 2"/>
    <property type="match status" value="1"/>
</dbReference>
<dbReference type="GO" id="GO:0005886">
    <property type="term" value="C:plasma membrane"/>
    <property type="evidence" value="ECO:0007669"/>
    <property type="project" value="TreeGrafter"/>
</dbReference>
<protein>
    <submittedName>
        <fullName evidence="2">Uncharacterized protein</fullName>
    </submittedName>
</protein>
<evidence type="ECO:0000256" key="1">
    <source>
        <dbReference type="SAM" id="MobiDB-lite"/>
    </source>
</evidence>
<dbReference type="GO" id="GO:0043548">
    <property type="term" value="F:phosphatidylinositol 3-kinase binding"/>
    <property type="evidence" value="ECO:0007669"/>
    <property type="project" value="TreeGrafter"/>
</dbReference>
<evidence type="ECO:0000313" key="3">
    <source>
        <dbReference type="Proteomes" id="UP000051836"/>
    </source>
</evidence>
<organism evidence="2 3">
    <name type="scientific">Amazona aestiva</name>
    <name type="common">Blue-fronted Amazon parrot</name>
    <dbReference type="NCBI Taxonomy" id="12930"/>
    <lineage>
        <taxon>Eukaryota</taxon>
        <taxon>Metazoa</taxon>
        <taxon>Chordata</taxon>
        <taxon>Craniata</taxon>
        <taxon>Vertebrata</taxon>
        <taxon>Euteleostomi</taxon>
        <taxon>Archelosauria</taxon>
        <taxon>Archosauria</taxon>
        <taxon>Dinosauria</taxon>
        <taxon>Saurischia</taxon>
        <taxon>Theropoda</taxon>
        <taxon>Coelurosauria</taxon>
        <taxon>Aves</taxon>
        <taxon>Neognathae</taxon>
        <taxon>Neoaves</taxon>
        <taxon>Telluraves</taxon>
        <taxon>Australaves</taxon>
        <taxon>Psittaciformes</taxon>
        <taxon>Psittacidae</taxon>
        <taxon>Amazona</taxon>
    </lineage>
</organism>
<dbReference type="PANTHER" id="PTHR10614">
    <property type="entry name" value="INSULIN RECEPTOR SUBSTRATE"/>
    <property type="match status" value="1"/>
</dbReference>
<name>A0A0Q3QYP3_AMAAE</name>
<feature type="region of interest" description="Disordered" evidence="1">
    <location>
        <begin position="27"/>
        <end position="97"/>
    </location>
</feature>
<dbReference type="GO" id="GO:0008286">
    <property type="term" value="P:insulin receptor signaling pathway"/>
    <property type="evidence" value="ECO:0007669"/>
    <property type="project" value="InterPro"/>
</dbReference>
<feature type="compositionally biased region" description="Low complexity" evidence="1">
    <location>
        <begin position="34"/>
        <end position="44"/>
    </location>
</feature>
<proteinExistence type="predicted"/>
<keyword evidence="3" id="KW-1185">Reference proteome</keyword>